<accession>X6PCS5</accession>
<dbReference type="Proteomes" id="UP000023152">
    <property type="component" value="Unassembled WGS sequence"/>
</dbReference>
<gene>
    <name evidence="1" type="ORF">RFI_01184</name>
</gene>
<evidence type="ECO:0000313" key="2">
    <source>
        <dbReference type="Proteomes" id="UP000023152"/>
    </source>
</evidence>
<protein>
    <submittedName>
        <fullName evidence="1">Uncharacterized protein</fullName>
    </submittedName>
</protein>
<sequence length="73" mass="8566">MLFLNMERDEKKVENEKETFSSSGCYNKDWVLLTNNQQKLNHLICCICKQIANKLQTNCKQIANKLQTNCKQI</sequence>
<comment type="caution">
    <text evidence="1">The sequence shown here is derived from an EMBL/GenBank/DDBJ whole genome shotgun (WGS) entry which is preliminary data.</text>
</comment>
<dbReference type="EMBL" id="ASPP01001197">
    <property type="protein sequence ID" value="ETO35878.1"/>
    <property type="molecule type" value="Genomic_DNA"/>
</dbReference>
<organism evidence="1 2">
    <name type="scientific">Reticulomyxa filosa</name>
    <dbReference type="NCBI Taxonomy" id="46433"/>
    <lineage>
        <taxon>Eukaryota</taxon>
        <taxon>Sar</taxon>
        <taxon>Rhizaria</taxon>
        <taxon>Retaria</taxon>
        <taxon>Foraminifera</taxon>
        <taxon>Monothalamids</taxon>
        <taxon>Reticulomyxidae</taxon>
        <taxon>Reticulomyxa</taxon>
    </lineage>
</organism>
<proteinExistence type="predicted"/>
<reference evidence="1 2" key="1">
    <citation type="journal article" date="2013" name="Curr. Biol.">
        <title>The Genome of the Foraminiferan Reticulomyxa filosa.</title>
        <authorList>
            <person name="Glockner G."/>
            <person name="Hulsmann N."/>
            <person name="Schleicher M."/>
            <person name="Noegel A.A."/>
            <person name="Eichinger L."/>
            <person name="Gallinger C."/>
            <person name="Pawlowski J."/>
            <person name="Sierra R."/>
            <person name="Euteneuer U."/>
            <person name="Pillet L."/>
            <person name="Moustafa A."/>
            <person name="Platzer M."/>
            <person name="Groth M."/>
            <person name="Szafranski K."/>
            <person name="Schliwa M."/>
        </authorList>
    </citation>
    <scope>NUCLEOTIDE SEQUENCE [LARGE SCALE GENOMIC DNA]</scope>
</reference>
<name>X6PCS5_RETFI</name>
<feature type="non-terminal residue" evidence="1">
    <location>
        <position position="73"/>
    </location>
</feature>
<dbReference type="AlphaFoldDB" id="X6PCS5"/>
<keyword evidence="2" id="KW-1185">Reference proteome</keyword>
<evidence type="ECO:0000313" key="1">
    <source>
        <dbReference type="EMBL" id="ETO35878.1"/>
    </source>
</evidence>